<organism evidence="1 2">
    <name type="scientific">Cystobacter ferrugineus</name>
    <dbReference type="NCBI Taxonomy" id="83449"/>
    <lineage>
        <taxon>Bacteria</taxon>
        <taxon>Pseudomonadati</taxon>
        <taxon>Myxococcota</taxon>
        <taxon>Myxococcia</taxon>
        <taxon>Myxococcales</taxon>
        <taxon>Cystobacterineae</taxon>
        <taxon>Archangiaceae</taxon>
        <taxon>Cystobacter</taxon>
    </lineage>
</organism>
<comment type="caution">
    <text evidence="1">The sequence shown here is derived from an EMBL/GenBank/DDBJ whole genome shotgun (WGS) entry which is preliminary data.</text>
</comment>
<dbReference type="EMBL" id="MPIN01000004">
    <property type="protein sequence ID" value="OJH39593.1"/>
    <property type="molecule type" value="Genomic_DNA"/>
</dbReference>
<gene>
    <name evidence="1" type="ORF">BON30_19080</name>
</gene>
<keyword evidence="2" id="KW-1185">Reference proteome</keyword>
<reference evidence="1 2" key="2">
    <citation type="submission" date="2016-12" db="EMBL/GenBank/DDBJ databases">
        <title>Draft Genome Sequence of Cystobacter ferrugineus Strain Cbfe23.</title>
        <authorList>
            <person name="Akbar S."/>
            <person name="Dowd S.E."/>
            <person name="Stevens D.C."/>
        </authorList>
    </citation>
    <scope>NUCLEOTIDE SEQUENCE [LARGE SCALE GENOMIC DNA]</scope>
    <source>
        <strain evidence="1 2">Cbfe23</strain>
    </source>
</reference>
<dbReference type="STRING" id="83449.BON30_19080"/>
<name>A0A1L9BBL8_9BACT</name>
<sequence>MLLVSGMAAPDIYKEHDDLFLFNIFHVGAFQPAGTFTSRSTYKQRLAFKPDGSLASLNQVNVRWTRKAGYSYSLDLVLRDGTVVGPCIDVNSVNRALAWSYAGRCTSPGIDVAPSNISAFRVCSAVGGDWSRARCGTTAYDGKRMDASIVIP</sequence>
<protein>
    <submittedName>
        <fullName evidence="1">Uncharacterized protein</fullName>
    </submittedName>
</protein>
<dbReference type="Proteomes" id="UP000182229">
    <property type="component" value="Unassembled WGS sequence"/>
</dbReference>
<evidence type="ECO:0000313" key="1">
    <source>
        <dbReference type="EMBL" id="OJH39593.1"/>
    </source>
</evidence>
<dbReference type="AlphaFoldDB" id="A0A1L9BBL8"/>
<evidence type="ECO:0000313" key="2">
    <source>
        <dbReference type="Proteomes" id="UP000182229"/>
    </source>
</evidence>
<reference evidence="2" key="1">
    <citation type="submission" date="2016-11" db="EMBL/GenBank/DDBJ databases">
        <authorList>
            <person name="Shukria A."/>
            <person name="Stevens D.C."/>
        </authorList>
    </citation>
    <scope>NUCLEOTIDE SEQUENCE [LARGE SCALE GENOMIC DNA]</scope>
    <source>
        <strain evidence="2">Cbfe23</strain>
    </source>
</reference>
<accession>A0A1L9BBL8</accession>
<proteinExistence type="predicted"/>